<dbReference type="Proteomes" id="UP000636800">
    <property type="component" value="Chromosome 12"/>
</dbReference>
<accession>A0A835UDE1</accession>
<dbReference type="OrthoDB" id="10536013at2759"/>
<keyword evidence="2" id="KW-1185">Reference proteome</keyword>
<dbReference type="AlphaFoldDB" id="A0A835UDE1"/>
<proteinExistence type="predicted"/>
<evidence type="ECO:0000313" key="1">
    <source>
        <dbReference type="EMBL" id="KAG0457060.1"/>
    </source>
</evidence>
<comment type="caution">
    <text evidence="1">The sequence shown here is derived from an EMBL/GenBank/DDBJ whole genome shotgun (WGS) entry which is preliminary data.</text>
</comment>
<reference evidence="1 2" key="1">
    <citation type="journal article" date="2020" name="Nat. Food">
        <title>A phased Vanilla planifolia genome enables genetic improvement of flavour and production.</title>
        <authorList>
            <person name="Hasing T."/>
            <person name="Tang H."/>
            <person name="Brym M."/>
            <person name="Khazi F."/>
            <person name="Huang T."/>
            <person name="Chambers A.H."/>
        </authorList>
    </citation>
    <scope>NUCLEOTIDE SEQUENCE [LARGE SCALE GENOMIC DNA]</scope>
    <source>
        <tissue evidence="1">Leaf</tissue>
    </source>
</reference>
<protein>
    <submittedName>
        <fullName evidence="1">Uncharacterized protein</fullName>
    </submittedName>
</protein>
<organism evidence="1 2">
    <name type="scientific">Vanilla planifolia</name>
    <name type="common">Vanilla</name>
    <dbReference type="NCBI Taxonomy" id="51239"/>
    <lineage>
        <taxon>Eukaryota</taxon>
        <taxon>Viridiplantae</taxon>
        <taxon>Streptophyta</taxon>
        <taxon>Embryophyta</taxon>
        <taxon>Tracheophyta</taxon>
        <taxon>Spermatophyta</taxon>
        <taxon>Magnoliopsida</taxon>
        <taxon>Liliopsida</taxon>
        <taxon>Asparagales</taxon>
        <taxon>Orchidaceae</taxon>
        <taxon>Vanilloideae</taxon>
        <taxon>Vanilleae</taxon>
        <taxon>Vanilla</taxon>
    </lineage>
</organism>
<dbReference type="EMBL" id="JADCNL010000012">
    <property type="protein sequence ID" value="KAG0457060.1"/>
    <property type="molecule type" value="Genomic_DNA"/>
</dbReference>
<evidence type="ECO:0000313" key="2">
    <source>
        <dbReference type="Proteomes" id="UP000636800"/>
    </source>
</evidence>
<name>A0A835UDE1_VANPL</name>
<gene>
    <name evidence="1" type="ORF">HPP92_022217</name>
</gene>
<sequence>MDLEGKVLSTKIEEAIYVRDDRVVKKPWLRKRGAQLRQQVATSIDEGLGLVVAVVMAAASAFRKPYHLQTQKIILSQELVQLYCWFYDSLELILSFLMQL</sequence>